<dbReference type="Pfam" id="PF24553">
    <property type="entry name" value="Rv0428c_C"/>
    <property type="match status" value="1"/>
</dbReference>
<reference evidence="2 3" key="1">
    <citation type="submission" date="2016-09" db="EMBL/GenBank/DDBJ databases">
        <title>genome sequence of Mycobacterium sp. 739 SCH.</title>
        <authorList>
            <person name="Greninger A.L."/>
            <person name="Qin X."/>
            <person name="Jerome K."/>
            <person name="Vora S."/>
            <person name="Quinn K."/>
        </authorList>
    </citation>
    <scope>NUCLEOTIDE SEQUENCE [LARGE SCALE GENOMIC DNA]</scope>
    <source>
        <strain evidence="2 3">SCH</strain>
    </source>
</reference>
<evidence type="ECO:0000313" key="2">
    <source>
        <dbReference type="EMBL" id="OFJ51779.1"/>
    </source>
</evidence>
<evidence type="ECO:0000313" key="3">
    <source>
        <dbReference type="Proteomes" id="UP000178953"/>
    </source>
</evidence>
<dbReference type="SUPFAM" id="SSF55729">
    <property type="entry name" value="Acyl-CoA N-acyltransferases (Nat)"/>
    <property type="match status" value="1"/>
</dbReference>
<accession>A0A1E8Q162</accession>
<dbReference type="EMBL" id="MCHX01000056">
    <property type="protein sequence ID" value="OFJ51779.1"/>
    <property type="molecule type" value="Genomic_DNA"/>
</dbReference>
<dbReference type="OrthoDB" id="9775595at2"/>
<protein>
    <submittedName>
        <fullName evidence="2">GNAT family N-acetyltransferase</fullName>
    </submittedName>
</protein>
<comment type="caution">
    <text evidence="2">The sequence shown here is derived from an EMBL/GenBank/DDBJ whole genome shotgun (WGS) entry which is preliminary data.</text>
</comment>
<evidence type="ECO:0000259" key="1">
    <source>
        <dbReference type="PROSITE" id="PS51186"/>
    </source>
</evidence>
<dbReference type="AlphaFoldDB" id="A0A1E8Q162"/>
<proteinExistence type="predicted"/>
<gene>
    <name evidence="2" type="ORF">BEL07_20975</name>
</gene>
<keyword evidence="2" id="KW-0808">Transferase</keyword>
<dbReference type="GO" id="GO:0016747">
    <property type="term" value="F:acyltransferase activity, transferring groups other than amino-acyl groups"/>
    <property type="evidence" value="ECO:0007669"/>
    <property type="project" value="InterPro"/>
</dbReference>
<name>A0A1E8Q162_9MYCO</name>
<dbReference type="RefSeq" id="WP_070355000.1">
    <property type="nucleotide sequence ID" value="NZ_CP043474.1"/>
</dbReference>
<keyword evidence="3" id="KW-1185">Reference proteome</keyword>
<dbReference type="Pfam" id="PF24551">
    <property type="entry name" value="SH3_Rv0428c"/>
    <property type="match status" value="1"/>
</dbReference>
<feature type="domain" description="N-acetyltransferase" evidence="1">
    <location>
        <begin position="159"/>
        <end position="296"/>
    </location>
</feature>
<dbReference type="InterPro" id="IPR056934">
    <property type="entry name" value="SH3_Rv0428c"/>
</dbReference>
<dbReference type="Proteomes" id="UP000178953">
    <property type="component" value="Unassembled WGS sequence"/>
</dbReference>
<dbReference type="Gene3D" id="3.40.630.30">
    <property type="match status" value="1"/>
</dbReference>
<dbReference type="InterPro" id="IPR056935">
    <property type="entry name" value="Rv0428c-like_C"/>
</dbReference>
<dbReference type="InterPro" id="IPR016181">
    <property type="entry name" value="Acyl_CoA_acyltransferase"/>
</dbReference>
<dbReference type="InterPro" id="IPR000182">
    <property type="entry name" value="GNAT_dom"/>
</dbReference>
<dbReference type="CDD" id="cd04301">
    <property type="entry name" value="NAT_SF"/>
    <property type="match status" value="1"/>
</dbReference>
<sequence length="296" mass="31410">MLPPLGSRVSLRYRLPEGEVPPHTDVVGHVERADATVGVRTRHGDLVEVAADDVLAVRVIPEMPVRTSQIRNLEHAAALAWPGTEHVWLDGWFLRFGDGHTRRANSAVPVEAWASPATVPAIVDWYGARGVTPLLAAPDRLLRLRPDVPADGANAVLVADVAPGPPAVSVVITNAPDENWRSVDPRAVPDEVLTAVVDGVVAFATIEGVAAARGAVTSAPDGTRWVGLSAVHVVESARRGGHGRAICDALLAWGAGHGATRAYVQVLDDNAAALRLYAAMGFRTQHGSRYVDARRL</sequence>
<dbReference type="PROSITE" id="PS51186">
    <property type="entry name" value="GNAT"/>
    <property type="match status" value="1"/>
</dbReference>
<organism evidence="2 3">
    <name type="scientific">Mycolicibacterium grossiae</name>
    <dbReference type="NCBI Taxonomy" id="1552759"/>
    <lineage>
        <taxon>Bacteria</taxon>
        <taxon>Bacillati</taxon>
        <taxon>Actinomycetota</taxon>
        <taxon>Actinomycetes</taxon>
        <taxon>Mycobacteriales</taxon>
        <taxon>Mycobacteriaceae</taxon>
        <taxon>Mycolicibacterium</taxon>
    </lineage>
</organism>